<reference evidence="1 2" key="1">
    <citation type="journal article" date="2023" name="Nat. Microbiol.">
        <title>A compendium of viruses from methanogenic archaea reveals their diversity and adaptations to the gut environment.</title>
        <authorList>
            <person name="Medvedeva S."/>
            <person name="Borrel G."/>
            <person name="Krupovic M."/>
            <person name="Gribaldo S."/>
        </authorList>
    </citation>
    <scope>NUCLEOTIDE SEQUENCE [LARGE SCALE GENOMIC DNA]</scope>
</reference>
<name>A0AA87CDV7_9CAUD</name>
<sequence length="339" mass="34304">MHPGASAPQTLSVPLLNSAFYDSPDLGEYMAATIPIYGDAQIKGVADANAGRLMGVVTTMPSAGSCKGCAVLYEGAEGTYSKHTIYASDGTAWTAVGKVVTVDSSVTAGSSNPVTGGAVASRLENYQTKISGAASTIDTEDLAASCALVSNANGKVAVSPVTSTELGYLGGVKSNVQTQLDGKQAKGDYATATALSDGLEGKLDKTAKAKSAETADSATQATKATQDGSGNVISDTYLAKTDAASTYLKKADADFTKAISVEGVAVSWTADASVSGYSYKGTIALQGVTSEYMPFVTFSATQASSGNFCPVAESGANAIYIWSKTNDAVTVPSVAAAKM</sequence>
<organism evidence="1 2">
    <name type="scientific">Caudoviricetes sp. vir335</name>
    <dbReference type="NCBI Taxonomy" id="3068357"/>
    <lineage>
        <taxon>Viruses</taxon>
        <taxon>Duplodnaviria</taxon>
        <taxon>Heunggongvirae</taxon>
        <taxon>Uroviricota</taxon>
        <taxon>Caudoviricetes</taxon>
    </lineage>
</organism>
<dbReference type="GeneID" id="301841429"/>
<evidence type="ECO:0000313" key="2">
    <source>
        <dbReference type="Proteomes" id="UP001302000"/>
    </source>
</evidence>
<protein>
    <submittedName>
        <fullName evidence="1">Uncharacterized protein</fullName>
    </submittedName>
</protein>
<accession>A0AA87CDV7</accession>
<dbReference type="EMBL" id="BK063680">
    <property type="protein sequence ID" value="DBA35588.1"/>
    <property type="molecule type" value="Genomic_DNA"/>
</dbReference>
<gene>
    <name evidence="1" type="ORF">vir335_00032</name>
</gene>
<dbReference type="Proteomes" id="UP001302000">
    <property type="component" value="Segment"/>
</dbReference>
<evidence type="ECO:0000313" key="1">
    <source>
        <dbReference type="EMBL" id="DBA35588.1"/>
    </source>
</evidence>
<dbReference type="RefSeq" id="YP_013605492.1">
    <property type="nucleotide sequence ID" value="NC_134205.1"/>
</dbReference>
<proteinExistence type="predicted"/>
<keyword evidence="2" id="KW-1185">Reference proteome</keyword>